<comment type="caution">
    <text evidence="3">The sequence shown here is derived from an EMBL/GenBank/DDBJ whole genome shotgun (WGS) entry which is preliminary data.</text>
</comment>
<protein>
    <recommendedName>
        <fullName evidence="2">CS domain-containing protein</fullName>
    </recommendedName>
</protein>
<dbReference type="InterPro" id="IPR037898">
    <property type="entry name" value="NudC_fam"/>
</dbReference>
<dbReference type="PROSITE" id="PS51203">
    <property type="entry name" value="CS"/>
    <property type="match status" value="1"/>
</dbReference>
<reference evidence="3 4" key="1">
    <citation type="journal article" date="2017" name="Gigascience">
        <title>Genome sequence of the small brown planthopper, Laodelphax striatellus.</title>
        <authorList>
            <person name="Zhu J."/>
            <person name="Jiang F."/>
            <person name="Wang X."/>
            <person name="Yang P."/>
            <person name="Bao Y."/>
            <person name="Zhao W."/>
            <person name="Wang W."/>
            <person name="Lu H."/>
            <person name="Wang Q."/>
            <person name="Cui N."/>
            <person name="Li J."/>
            <person name="Chen X."/>
            <person name="Luo L."/>
            <person name="Yu J."/>
            <person name="Kang L."/>
            <person name="Cui F."/>
        </authorList>
    </citation>
    <scope>NUCLEOTIDE SEQUENCE [LARGE SCALE GENOMIC DNA]</scope>
    <source>
        <strain evidence="3">Lst14</strain>
    </source>
</reference>
<dbReference type="EMBL" id="QKKF02021603">
    <property type="protein sequence ID" value="RZF38812.1"/>
    <property type="molecule type" value="Genomic_DNA"/>
</dbReference>
<organism evidence="3 4">
    <name type="scientific">Laodelphax striatellus</name>
    <name type="common">Small brown planthopper</name>
    <name type="synonym">Delphax striatella</name>
    <dbReference type="NCBI Taxonomy" id="195883"/>
    <lineage>
        <taxon>Eukaryota</taxon>
        <taxon>Metazoa</taxon>
        <taxon>Ecdysozoa</taxon>
        <taxon>Arthropoda</taxon>
        <taxon>Hexapoda</taxon>
        <taxon>Insecta</taxon>
        <taxon>Pterygota</taxon>
        <taxon>Neoptera</taxon>
        <taxon>Paraneoptera</taxon>
        <taxon>Hemiptera</taxon>
        <taxon>Auchenorrhyncha</taxon>
        <taxon>Fulgoroidea</taxon>
        <taxon>Delphacidae</taxon>
        <taxon>Criomorphinae</taxon>
        <taxon>Laodelphax</taxon>
    </lineage>
</organism>
<dbReference type="OrthoDB" id="515366at2759"/>
<evidence type="ECO:0000256" key="1">
    <source>
        <dbReference type="SAM" id="MobiDB-lite"/>
    </source>
</evidence>
<evidence type="ECO:0000313" key="4">
    <source>
        <dbReference type="Proteomes" id="UP000291343"/>
    </source>
</evidence>
<dbReference type="GO" id="GO:0005737">
    <property type="term" value="C:cytoplasm"/>
    <property type="evidence" value="ECO:0007669"/>
    <property type="project" value="TreeGrafter"/>
</dbReference>
<gene>
    <name evidence="3" type="ORF">LSTR_LSTR000515</name>
</gene>
<feature type="compositionally biased region" description="Polar residues" evidence="1">
    <location>
        <begin position="161"/>
        <end position="173"/>
    </location>
</feature>
<feature type="domain" description="CS" evidence="2">
    <location>
        <begin position="15"/>
        <end position="111"/>
    </location>
</feature>
<dbReference type="Gene3D" id="1.20.5.740">
    <property type="entry name" value="Single helix bin"/>
    <property type="match status" value="1"/>
</dbReference>
<dbReference type="PANTHER" id="PTHR12356:SF18">
    <property type="entry name" value="NUDC DOMAIN-CONTAINING PROTEIN 2"/>
    <property type="match status" value="1"/>
</dbReference>
<dbReference type="SMR" id="A0A482WZP0"/>
<dbReference type="PANTHER" id="PTHR12356">
    <property type="entry name" value="NUCLEAR MOVEMENT PROTEIN NUDC"/>
    <property type="match status" value="1"/>
</dbReference>
<accession>A0A482WZP0</accession>
<dbReference type="AlphaFoldDB" id="A0A482WZP0"/>
<dbReference type="Gene3D" id="2.60.40.790">
    <property type="match status" value="1"/>
</dbReference>
<dbReference type="InterPro" id="IPR007052">
    <property type="entry name" value="CS_dom"/>
</dbReference>
<proteinExistence type="predicted"/>
<dbReference type="GO" id="GO:0051082">
    <property type="term" value="F:unfolded protein binding"/>
    <property type="evidence" value="ECO:0007669"/>
    <property type="project" value="TreeGrafter"/>
</dbReference>
<dbReference type="STRING" id="195883.A0A482WZP0"/>
<dbReference type="InterPro" id="IPR008978">
    <property type="entry name" value="HSP20-like_chaperone"/>
</dbReference>
<dbReference type="Pfam" id="PF04969">
    <property type="entry name" value="CS"/>
    <property type="match status" value="1"/>
</dbReference>
<sequence>MALSHFDERRGVIKCKTSFGSWWQTVGEVHIAINIPKETRSKDVKIVVSPKHLKCTVLNKVLLEGELFETVRGDDFVWTIEENDDKSKDICLVLSKASYEKSDRVCWESLMTGHNFHPDLMTFSEMRKQIDLELFQIENPGMDFSRAKLSKSYDKVPMYPGNSSNGFIQQNVETESEMDGQPRNFEDSSDNL</sequence>
<dbReference type="InParanoid" id="A0A482WZP0"/>
<evidence type="ECO:0000259" key="2">
    <source>
        <dbReference type="PROSITE" id="PS51203"/>
    </source>
</evidence>
<dbReference type="Proteomes" id="UP000291343">
    <property type="component" value="Unassembled WGS sequence"/>
</dbReference>
<evidence type="ECO:0000313" key="3">
    <source>
        <dbReference type="EMBL" id="RZF38812.1"/>
    </source>
</evidence>
<dbReference type="SUPFAM" id="SSF49764">
    <property type="entry name" value="HSP20-like chaperones"/>
    <property type="match status" value="1"/>
</dbReference>
<feature type="region of interest" description="Disordered" evidence="1">
    <location>
        <begin position="160"/>
        <end position="192"/>
    </location>
</feature>
<name>A0A482WZP0_LAOST</name>
<dbReference type="GO" id="GO:0006457">
    <property type="term" value="P:protein folding"/>
    <property type="evidence" value="ECO:0007669"/>
    <property type="project" value="TreeGrafter"/>
</dbReference>
<keyword evidence="4" id="KW-1185">Reference proteome</keyword>